<dbReference type="Proteomes" id="UP000034488">
    <property type="component" value="Unassembled WGS sequence"/>
</dbReference>
<comment type="caution">
    <text evidence="3">The sequence shown here is derived from an EMBL/GenBank/DDBJ whole genome shotgun (WGS) entry which is preliminary data.</text>
</comment>
<feature type="compositionally biased region" description="Low complexity" evidence="1">
    <location>
        <begin position="1"/>
        <end position="18"/>
    </location>
</feature>
<evidence type="ECO:0000256" key="1">
    <source>
        <dbReference type="SAM" id="MobiDB-lite"/>
    </source>
</evidence>
<feature type="region of interest" description="Disordered" evidence="1">
    <location>
        <begin position="1"/>
        <end position="78"/>
    </location>
</feature>
<feature type="compositionally biased region" description="Polar residues" evidence="1">
    <location>
        <begin position="19"/>
        <end position="43"/>
    </location>
</feature>
<gene>
    <name evidence="3" type="ORF">UR47_C0018G0006</name>
</gene>
<protein>
    <submittedName>
        <fullName evidence="3">Uncharacterized protein</fullName>
    </submittedName>
</protein>
<keyword evidence="2" id="KW-1133">Transmembrane helix</keyword>
<name>A0A0G0DGG2_9BACT</name>
<feature type="transmembrane region" description="Helical" evidence="2">
    <location>
        <begin position="191"/>
        <end position="212"/>
    </location>
</feature>
<feature type="region of interest" description="Disordered" evidence="1">
    <location>
        <begin position="105"/>
        <end position="129"/>
    </location>
</feature>
<reference evidence="3 4" key="1">
    <citation type="journal article" date="2015" name="Nature">
        <title>rRNA introns, odd ribosomes, and small enigmatic genomes across a large radiation of phyla.</title>
        <authorList>
            <person name="Brown C.T."/>
            <person name="Hug L.A."/>
            <person name="Thomas B.C."/>
            <person name="Sharon I."/>
            <person name="Castelle C.J."/>
            <person name="Singh A."/>
            <person name="Wilkins M.J."/>
            <person name="Williams K.H."/>
            <person name="Banfield J.F."/>
        </authorList>
    </citation>
    <scope>NUCLEOTIDE SEQUENCE [LARGE SCALE GENOMIC DNA]</scope>
</reference>
<feature type="compositionally biased region" description="Low complexity" evidence="1">
    <location>
        <begin position="115"/>
        <end position="129"/>
    </location>
</feature>
<dbReference type="EMBL" id="LBPI01000018">
    <property type="protein sequence ID" value="KKP54422.1"/>
    <property type="molecule type" value="Genomic_DNA"/>
</dbReference>
<dbReference type="AlphaFoldDB" id="A0A0G0DGG2"/>
<sequence length="217" mass="22619">MDNINNNNVTGNTGDDFNQGTGSLNTPLPSTQSNDYNAVQPSVSPLMEGVLGGSAPSTPPMDTTFTPTPQVEESTPSMDTTFASAPVTESTPNMDTTFASAPVVESTPSMDTSFTPAPVVESTPTPVAEETPVVEEVAPVADAFKSETPANLSQPFAAYSTTPDIAVPKVEEEVVNTLDSGEEKKEKGGGVVVVVLIVIIVALLATIGYFGYQIFIK</sequence>
<organism evidence="3 4">
    <name type="scientific">candidate division WS6 bacterium GW2011_GWB1_33_6</name>
    <dbReference type="NCBI Taxonomy" id="1619088"/>
    <lineage>
        <taxon>Bacteria</taxon>
        <taxon>Candidatus Dojkabacteria</taxon>
    </lineage>
</organism>
<accession>A0A0G0DGG2</accession>
<keyword evidence="2" id="KW-0812">Transmembrane</keyword>
<evidence type="ECO:0000256" key="2">
    <source>
        <dbReference type="SAM" id="Phobius"/>
    </source>
</evidence>
<evidence type="ECO:0000313" key="3">
    <source>
        <dbReference type="EMBL" id="KKP54422.1"/>
    </source>
</evidence>
<keyword evidence="2" id="KW-0472">Membrane</keyword>
<feature type="compositionally biased region" description="Low complexity" evidence="1">
    <location>
        <begin position="60"/>
        <end position="69"/>
    </location>
</feature>
<proteinExistence type="predicted"/>
<evidence type="ECO:0000313" key="4">
    <source>
        <dbReference type="Proteomes" id="UP000034488"/>
    </source>
</evidence>
<dbReference type="PATRIC" id="fig|1619088.3.peg.601"/>